<keyword evidence="5" id="KW-0472">Membrane</keyword>
<evidence type="ECO:0000256" key="3">
    <source>
        <dbReference type="ARBA" id="ARBA00022692"/>
    </source>
</evidence>
<evidence type="ECO:0000313" key="7">
    <source>
        <dbReference type="Proteomes" id="UP001314229"/>
    </source>
</evidence>
<dbReference type="AlphaFoldDB" id="A0AAV1QKZ8"/>
<name>A0AAV1QKZ8_SCOSC</name>
<comment type="caution">
    <text evidence="6">The sequence shown here is derived from an EMBL/GenBank/DDBJ whole genome shotgun (WGS) entry which is preliminary data.</text>
</comment>
<evidence type="ECO:0000256" key="1">
    <source>
        <dbReference type="ARBA" id="ARBA00004141"/>
    </source>
</evidence>
<evidence type="ECO:0000256" key="4">
    <source>
        <dbReference type="ARBA" id="ARBA00022989"/>
    </source>
</evidence>
<keyword evidence="7" id="KW-1185">Reference proteome</keyword>
<dbReference type="PANTHER" id="PTHR23511:SF45">
    <property type="entry name" value="SVOP LIKE"/>
    <property type="match status" value="1"/>
</dbReference>
<feature type="non-terminal residue" evidence="6">
    <location>
        <position position="99"/>
    </location>
</feature>
<gene>
    <name evidence="6" type="ORF">FSCOSCO3_A004667</name>
</gene>
<dbReference type="EMBL" id="CAWUFR010001413">
    <property type="protein sequence ID" value="CAK6983672.1"/>
    <property type="molecule type" value="Genomic_DNA"/>
</dbReference>
<keyword evidence="2" id="KW-0813">Transport</keyword>
<protein>
    <submittedName>
        <fullName evidence="6">Transporter SVOPL</fullName>
    </submittedName>
</protein>
<evidence type="ECO:0000313" key="6">
    <source>
        <dbReference type="EMBL" id="CAK6983672.1"/>
    </source>
</evidence>
<accession>A0AAV1QKZ8</accession>
<comment type="subcellular location">
    <subcellularLocation>
        <location evidence="1">Membrane</location>
        <topology evidence="1">Multi-pass membrane protein</topology>
    </subcellularLocation>
</comment>
<evidence type="ECO:0000256" key="2">
    <source>
        <dbReference type="ARBA" id="ARBA00022448"/>
    </source>
</evidence>
<keyword evidence="4" id="KW-1133">Transmembrane helix</keyword>
<sequence>MGDSMKTELVSAIYLQEVELQDRAADAPQDAKNNNNDETFTVEEAVETIGFGRFHILLFVIMGSANIVEAMEIMLLAVVSPEIRCEWRLEDWQVALVSM</sequence>
<dbReference type="Proteomes" id="UP001314229">
    <property type="component" value="Unassembled WGS sequence"/>
</dbReference>
<dbReference type="GO" id="GO:0016020">
    <property type="term" value="C:membrane"/>
    <property type="evidence" value="ECO:0007669"/>
    <property type="project" value="UniProtKB-SubCell"/>
</dbReference>
<dbReference type="PANTHER" id="PTHR23511">
    <property type="entry name" value="SYNAPTIC VESICLE GLYCOPROTEIN 2"/>
    <property type="match status" value="1"/>
</dbReference>
<reference evidence="6 7" key="1">
    <citation type="submission" date="2024-01" db="EMBL/GenBank/DDBJ databases">
        <authorList>
            <person name="Alioto T."/>
            <person name="Alioto T."/>
            <person name="Gomez Garrido J."/>
        </authorList>
    </citation>
    <scope>NUCLEOTIDE SEQUENCE [LARGE SCALE GENOMIC DNA]</scope>
</reference>
<evidence type="ECO:0000256" key="5">
    <source>
        <dbReference type="ARBA" id="ARBA00023136"/>
    </source>
</evidence>
<keyword evidence="3" id="KW-0812">Transmembrane</keyword>
<proteinExistence type="predicted"/>
<organism evidence="6 7">
    <name type="scientific">Scomber scombrus</name>
    <name type="common">Atlantic mackerel</name>
    <name type="synonym">Scomber vernalis</name>
    <dbReference type="NCBI Taxonomy" id="13677"/>
    <lineage>
        <taxon>Eukaryota</taxon>
        <taxon>Metazoa</taxon>
        <taxon>Chordata</taxon>
        <taxon>Craniata</taxon>
        <taxon>Vertebrata</taxon>
        <taxon>Euteleostomi</taxon>
        <taxon>Actinopterygii</taxon>
        <taxon>Neopterygii</taxon>
        <taxon>Teleostei</taxon>
        <taxon>Neoteleostei</taxon>
        <taxon>Acanthomorphata</taxon>
        <taxon>Pelagiaria</taxon>
        <taxon>Scombriformes</taxon>
        <taxon>Scombridae</taxon>
        <taxon>Scomber</taxon>
    </lineage>
</organism>